<evidence type="ECO:0000313" key="1">
    <source>
        <dbReference type="EMBL" id="QCD82586.1"/>
    </source>
</evidence>
<keyword evidence="2" id="KW-1185">Reference proteome</keyword>
<evidence type="ECO:0000313" key="2">
    <source>
        <dbReference type="Proteomes" id="UP000501690"/>
    </source>
</evidence>
<protein>
    <submittedName>
        <fullName evidence="1">Uncharacterized protein</fullName>
    </submittedName>
</protein>
<gene>
    <name evidence="1" type="ORF">DEO72_LG2g2926</name>
</gene>
<accession>A0A4D6L290</accession>
<reference evidence="1 2" key="1">
    <citation type="submission" date="2019-04" db="EMBL/GenBank/DDBJ databases">
        <title>An improved genome assembly and genetic linkage map for asparagus bean, Vigna unguiculata ssp. sesquipedialis.</title>
        <authorList>
            <person name="Xia Q."/>
            <person name="Zhang R."/>
            <person name="Dong Y."/>
        </authorList>
    </citation>
    <scope>NUCLEOTIDE SEQUENCE [LARGE SCALE GENOMIC DNA]</scope>
    <source>
        <tissue evidence="1">Leaf</tissue>
    </source>
</reference>
<organism evidence="1 2">
    <name type="scientific">Vigna unguiculata</name>
    <name type="common">Cowpea</name>
    <dbReference type="NCBI Taxonomy" id="3917"/>
    <lineage>
        <taxon>Eukaryota</taxon>
        <taxon>Viridiplantae</taxon>
        <taxon>Streptophyta</taxon>
        <taxon>Embryophyta</taxon>
        <taxon>Tracheophyta</taxon>
        <taxon>Spermatophyta</taxon>
        <taxon>Magnoliopsida</taxon>
        <taxon>eudicotyledons</taxon>
        <taxon>Gunneridae</taxon>
        <taxon>Pentapetalae</taxon>
        <taxon>rosids</taxon>
        <taxon>fabids</taxon>
        <taxon>Fabales</taxon>
        <taxon>Fabaceae</taxon>
        <taxon>Papilionoideae</taxon>
        <taxon>50 kb inversion clade</taxon>
        <taxon>NPAAA clade</taxon>
        <taxon>indigoferoid/millettioid clade</taxon>
        <taxon>Phaseoleae</taxon>
        <taxon>Vigna</taxon>
    </lineage>
</organism>
<dbReference type="Proteomes" id="UP000501690">
    <property type="component" value="Linkage Group LG2"/>
</dbReference>
<name>A0A4D6L290_VIGUN</name>
<dbReference type="EMBL" id="CP039346">
    <property type="protein sequence ID" value="QCD82586.1"/>
    <property type="molecule type" value="Genomic_DNA"/>
</dbReference>
<dbReference type="AlphaFoldDB" id="A0A4D6L290"/>
<proteinExistence type="predicted"/>
<sequence length="129" mass="14015">MVRCSDGGADSGDKAAWRWCAGGYGKARGGCCLVQVVCGTSRWLLAMEMRWWRAVAVVVRNLCIWFALARGEDGRNGGGASRWPARLAAARVCGKLGFLFCEMKMMTWQPSIGQLVSARIVATWLALVG</sequence>